<reference evidence="2" key="1">
    <citation type="submission" date="2018-04" db="EMBL/GenBank/DDBJ databases">
        <authorList>
            <person name="Go L.Y."/>
            <person name="Mitchell J.A."/>
        </authorList>
    </citation>
    <scope>NUCLEOTIDE SEQUENCE</scope>
    <source>
        <tissue evidence="2">Whole organism</tissue>
    </source>
</reference>
<organism evidence="2">
    <name type="scientific">Culicoides sonorensis</name>
    <name type="common">Biting midge</name>
    <dbReference type="NCBI Taxonomy" id="179676"/>
    <lineage>
        <taxon>Eukaryota</taxon>
        <taxon>Metazoa</taxon>
        <taxon>Ecdysozoa</taxon>
        <taxon>Arthropoda</taxon>
        <taxon>Hexapoda</taxon>
        <taxon>Insecta</taxon>
        <taxon>Pterygota</taxon>
        <taxon>Neoptera</taxon>
        <taxon>Endopterygota</taxon>
        <taxon>Diptera</taxon>
        <taxon>Nematocera</taxon>
        <taxon>Chironomoidea</taxon>
        <taxon>Ceratopogonidae</taxon>
        <taxon>Ceratopogoninae</taxon>
        <taxon>Culicoides</taxon>
        <taxon>Monoculicoides</taxon>
    </lineage>
</organism>
<dbReference type="PANTHER" id="PTHR10773:SF19">
    <property type="match status" value="1"/>
</dbReference>
<feature type="domain" description="DUF7869" evidence="1">
    <location>
        <begin position="408"/>
        <end position="532"/>
    </location>
</feature>
<sequence length="642" mass="74503">MDIVLDDQTGDLLEKPPKTTICEEYVLDESTGEFVNKHFVVSLVPKNLVETKEPQRKKRKAIPETWHINLRKKARLSGQSYYDSCGTIKPMKIMSPPCPKSCQFRCSERVSESVRQDFFNKYHCLESTQQKWEFILRFTRTDNVQKIKLNAKVRRHCSRKFFIATGLQTYPSEEFVKVCKTMFLNTLSISDSVIRKAFEKITNKNGVLNDDLRGNLIRTVSELKQKQCELVHKHINSFPTVDSHYCREKNTKKYLNNELSVAKMYKLYEDFVSDPVLKVSERAYRDIFNVDFDLHFHTLKKDACDTCSQYQYASQVQKQNLESKFLFHLSQKDAARALKNQYKEESLKSKGESICAIFDYQKGITLPRAEASSFYYKRKLTVHNFTIFDTRSKQAFNFMYDESVTGSGPNEVSSALYNFILSNVKLGVKKFIFVSDNCPGQNRNKFLYAFYAYCAAKLNIQIQHLFLVTGHTQSEVDNVHSVIERSLKKKTVFAPDQLYEIVQNSSKNHAYRVIKLGFKDILDFKNLVSSKTFSKAADKKPLKISNVCELRVDGKNPFTFQYKYQYDSEWSSMTLIGMENNVLLEPKQLRNKPKGITRAKKQDLITLCKSGLIKSEFVNFYNCLPEDTEITDENNQNQLNSQ</sequence>
<dbReference type="InterPro" id="IPR057191">
    <property type="entry name" value="DUF7869"/>
</dbReference>
<dbReference type="PANTHER" id="PTHR10773">
    <property type="entry name" value="DNA-DIRECTED RNA POLYMERASES I, II, AND III SUBUNIT RPABC2"/>
    <property type="match status" value="1"/>
</dbReference>
<evidence type="ECO:0000313" key="2">
    <source>
        <dbReference type="EMBL" id="SSX12663.1"/>
    </source>
</evidence>
<protein>
    <submittedName>
        <fullName evidence="2">CSON004503 protein</fullName>
    </submittedName>
</protein>
<dbReference type="VEuPathDB" id="VectorBase:CSON004503"/>
<dbReference type="OMA" id="CTICENI"/>
<evidence type="ECO:0000313" key="3">
    <source>
        <dbReference type="EMBL" id="SSX32106.1"/>
    </source>
</evidence>
<dbReference type="AlphaFoldDB" id="A0A336L7N8"/>
<dbReference type="EMBL" id="UFQS01001897">
    <property type="protein sequence ID" value="SSX12663.1"/>
    <property type="molecule type" value="Genomic_DNA"/>
</dbReference>
<proteinExistence type="predicted"/>
<accession>A0A336L7N8</accession>
<dbReference type="EMBL" id="UFQT01001897">
    <property type="protein sequence ID" value="SSX32106.1"/>
    <property type="molecule type" value="Genomic_DNA"/>
</dbReference>
<name>A0A336L7N8_CULSO</name>
<reference evidence="3" key="2">
    <citation type="submission" date="2018-07" db="EMBL/GenBank/DDBJ databases">
        <authorList>
            <person name="Quirk P.G."/>
            <person name="Krulwich T.A."/>
        </authorList>
    </citation>
    <scope>NUCLEOTIDE SEQUENCE</scope>
</reference>
<evidence type="ECO:0000259" key="1">
    <source>
        <dbReference type="Pfam" id="PF25273"/>
    </source>
</evidence>
<dbReference type="Pfam" id="PF25273">
    <property type="entry name" value="DUF7869"/>
    <property type="match status" value="1"/>
</dbReference>
<gene>
    <name evidence="2" type="primary">CSON004503</name>
</gene>